<dbReference type="SUPFAM" id="SSF52317">
    <property type="entry name" value="Class I glutamine amidotransferase-like"/>
    <property type="match status" value="1"/>
</dbReference>
<feature type="non-terminal residue" evidence="1">
    <location>
        <position position="1"/>
    </location>
</feature>
<evidence type="ECO:0008006" key="2">
    <source>
        <dbReference type="Google" id="ProtNLM"/>
    </source>
</evidence>
<name>A0A382CL97_9ZZZZ</name>
<protein>
    <recommendedName>
        <fullName evidence="2">PIG-L family deacetylase</fullName>
    </recommendedName>
</protein>
<organism evidence="1">
    <name type="scientific">marine metagenome</name>
    <dbReference type="NCBI Taxonomy" id="408172"/>
    <lineage>
        <taxon>unclassified sequences</taxon>
        <taxon>metagenomes</taxon>
        <taxon>ecological metagenomes</taxon>
    </lineage>
</organism>
<accession>A0A382CL97</accession>
<sequence>SYSWVHSEILQVDIPRLDFQFSLKGRNFEISVPPDHPFTTLPEITCSLQPEKMVLPSYRMESTKNSAIDFSMSVQVHSPSIHELELSVPSGFDTDYSRIQINPDIQSGALHHFRIKPKAGLVPGHYSLSANLEQSPAWDFQEFYYPHIGRSLRHFNASSKLLMLDLTVPQNLNVGWIDGGFERSWYWAQQMGFSVTMISDAQLRKGAFDSFDTIVIGSLAAGNRPVNEVSSLLKKWVHEGGRLVSQYHRPMDRWHSNTTVPGRLVIGSPSIRWRITDPSAPVEVLDKDSELMNHPNKIKSDDWKGWVKERGLYFASEWDELYHPLIRVADPNESSLEGGLLLGRFGNGSHIHCAFNLFYQMENLVPGAFRIFANLLSNDGSQPS</sequence>
<gene>
    <name evidence="1" type="ORF">METZ01_LOCUS179473</name>
</gene>
<dbReference type="EMBL" id="UINC01034969">
    <property type="protein sequence ID" value="SVB26619.1"/>
    <property type="molecule type" value="Genomic_DNA"/>
</dbReference>
<reference evidence="1" key="1">
    <citation type="submission" date="2018-05" db="EMBL/GenBank/DDBJ databases">
        <authorList>
            <person name="Lanie J.A."/>
            <person name="Ng W.-L."/>
            <person name="Kazmierczak K.M."/>
            <person name="Andrzejewski T.M."/>
            <person name="Davidsen T.M."/>
            <person name="Wayne K.J."/>
            <person name="Tettelin H."/>
            <person name="Glass J.I."/>
            <person name="Rusch D."/>
            <person name="Podicherti R."/>
            <person name="Tsui H.-C.T."/>
            <person name="Winkler M.E."/>
        </authorList>
    </citation>
    <scope>NUCLEOTIDE SEQUENCE</scope>
</reference>
<dbReference type="InterPro" id="IPR029062">
    <property type="entry name" value="Class_I_gatase-like"/>
</dbReference>
<proteinExistence type="predicted"/>
<dbReference type="AlphaFoldDB" id="A0A382CL97"/>
<evidence type="ECO:0000313" key="1">
    <source>
        <dbReference type="EMBL" id="SVB26619.1"/>
    </source>
</evidence>